<evidence type="ECO:0000313" key="2">
    <source>
        <dbReference type="Proteomes" id="UP000700732"/>
    </source>
</evidence>
<dbReference type="Proteomes" id="UP000700732">
    <property type="component" value="Unassembled WGS sequence"/>
</dbReference>
<proteinExistence type="predicted"/>
<sequence length="156" mass="18278">MQKYRGNPNVANTMRFQGEISTLSFGLQFSKEQVALSGTLWPRRPPSREPRPEPLRLHFTSLFTEAELLTIQQWLTAGDAWEPLPLAGSVREIRRIVGPDTRTMYLELEFRFDQVPDWWDWPISFPLCARLEIGANEFMYLTKSLSREQWSSDLTW</sequence>
<name>A0ABR6WDV8_9BACT</name>
<evidence type="ECO:0000313" key="1">
    <source>
        <dbReference type="EMBL" id="MBC3794721.1"/>
    </source>
</evidence>
<dbReference type="RefSeq" id="WP_186741500.1">
    <property type="nucleotide sequence ID" value="NZ_VFIA01000056.1"/>
</dbReference>
<gene>
    <name evidence="1" type="ORF">FH603_5253</name>
</gene>
<accession>A0ABR6WDV8</accession>
<keyword evidence="2" id="KW-1185">Reference proteome</keyword>
<organism evidence="1 2">
    <name type="scientific">Spirosoma utsteinense</name>
    <dbReference type="NCBI Taxonomy" id="2585773"/>
    <lineage>
        <taxon>Bacteria</taxon>
        <taxon>Pseudomonadati</taxon>
        <taxon>Bacteroidota</taxon>
        <taxon>Cytophagia</taxon>
        <taxon>Cytophagales</taxon>
        <taxon>Cytophagaceae</taxon>
        <taxon>Spirosoma</taxon>
    </lineage>
</organism>
<dbReference type="EMBL" id="VFIA01000056">
    <property type="protein sequence ID" value="MBC3794721.1"/>
    <property type="molecule type" value="Genomic_DNA"/>
</dbReference>
<comment type="caution">
    <text evidence="1">The sequence shown here is derived from an EMBL/GenBank/DDBJ whole genome shotgun (WGS) entry which is preliminary data.</text>
</comment>
<reference evidence="1 2" key="1">
    <citation type="submission" date="2019-06" db="EMBL/GenBank/DDBJ databases">
        <title>Spirosoma utsteinense sp. nov. isolated from Antarctic ice-free soils.</title>
        <authorList>
            <person name="Tahon G."/>
        </authorList>
    </citation>
    <scope>NUCLEOTIDE SEQUENCE [LARGE SCALE GENOMIC DNA]</scope>
    <source>
        <strain evidence="1 2">LMG 31447</strain>
    </source>
</reference>
<protein>
    <submittedName>
        <fullName evidence="1">Uncharacterized protein</fullName>
    </submittedName>
</protein>